<dbReference type="AlphaFoldDB" id="H6L7I6"/>
<reference evidence="1 2" key="1">
    <citation type="journal article" date="2012" name="Stand. Genomic Sci.">
        <title>Complete genome sequencing and analysis of Saprospira grandis str. Lewin, a predatory marine bacterium.</title>
        <authorList>
            <person name="Saw J.H."/>
            <person name="Yuryev A."/>
            <person name="Kanbe M."/>
            <person name="Hou S."/>
            <person name="Young A.G."/>
            <person name="Aizawa S."/>
            <person name="Alam M."/>
        </authorList>
    </citation>
    <scope>NUCLEOTIDE SEQUENCE [LARGE SCALE GENOMIC DNA]</scope>
    <source>
        <strain evidence="1 2">Lewin</strain>
    </source>
</reference>
<accession>H6L7I6</accession>
<organism evidence="1 2">
    <name type="scientific">Saprospira grandis (strain Lewin)</name>
    <dbReference type="NCBI Taxonomy" id="984262"/>
    <lineage>
        <taxon>Bacteria</taxon>
        <taxon>Pseudomonadati</taxon>
        <taxon>Bacteroidota</taxon>
        <taxon>Saprospiria</taxon>
        <taxon>Saprospirales</taxon>
        <taxon>Saprospiraceae</taxon>
        <taxon>Saprospira</taxon>
    </lineage>
</organism>
<dbReference type="KEGG" id="sgn:SGRA_4222"/>
<evidence type="ECO:0000313" key="1">
    <source>
        <dbReference type="EMBL" id="AFC26937.1"/>
    </source>
</evidence>
<evidence type="ECO:0000313" key="2">
    <source>
        <dbReference type="Proteomes" id="UP000007519"/>
    </source>
</evidence>
<sequence>MFLVRGIWGPRPALLAAAMLRGSQVCSALQPPLAALVWPSATPPQRWAVWPSAMAALPLSAA</sequence>
<gene>
    <name evidence="1" type="ordered locus">SGRA_4222</name>
</gene>
<keyword evidence="2" id="KW-1185">Reference proteome</keyword>
<protein>
    <submittedName>
        <fullName evidence="1">Uncharacterized protein</fullName>
    </submittedName>
</protein>
<name>H6L7I6_SAPGL</name>
<dbReference type="Proteomes" id="UP000007519">
    <property type="component" value="Chromosome"/>
</dbReference>
<proteinExistence type="predicted"/>
<dbReference type="HOGENOM" id="CLU_2901687_0_0_10"/>
<dbReference type="EMBL" id="CP002831">
    <property type="protein sequence ID" value="AFC26937.1"/>
    <property type="molecule type" value="Genomic_DNA"/>
</dbReference>
<dbReference type="STRING" id="984262.SGRA_4222"/>